<reference evidence="10 11" key="1">
    <citation type="journal article" date="2012" name="PLoS Pathog.">
        <title>Diverse lifestyles and strategies of plant pathogenesis encoded in the genomes of eighteen Dothideomycetes fungi.</title>
        <authorList>
            <person name="Ohm R.A."/>
            <person name="Feau N."/>
            <person name="Henrissat B."/>
            <person name="Schoch C.L."/>
            <person name="Horwitz B.A."/>
            <person name="Barry K.W."/>
            <person name="Condon B.J."/>
            <person name="Copeland A.C."/>
            <person name="Dhillon B."/>
            <person name="Glaser F."/>
            <person name="Hesse C.N."/>
            <person name="Kosti I."/>
            <person name="LaButti K."/>
            <person name="Lindquist E.A."/>
            <person name="Lucas S."/>
            <person name="Salamov A.A."/>
            <person name="Bradshaw R.E."/>
            <person name="Ciuffetti L."/>
            <person name="Hamelin R.C."/>
            <person name="Kema G.H.J."/>
            <person name="Lawrence C."/>
            <person name="Scott J.A."/>
            <person name="Spatafora J.W."/>
            <person name="Turgeon B.G."/>
            <person name="de Wit P.J.G.M."/>
            <person name="Zhong S."/>
            <person name="Goodwin S.B."/>
            <person name="Grigoriev I.V."/>
        </authorList>
    </citation>
    <scope>NUCLEOTIDE SEQUENCE [LARGE SCALE GENOMIC DNA]</scope>
    <source>
        <strain evidence="10 11">UAMH 10762</strain>
    </source>
</reference>
<dbReference type="PANTHER" id="PTHR43591:SF30">
    <property type="entry name" value="PROTEIN-METHIONINE METHYLTRANSFERASE LAEA"/>
    <property type="match status" value="1"/>
</dbReference>
<evidence type="ECO:0008006" key="12">
    <source>
        <dbReference type="Google" id="ProtNLM"/>
    </source>
</evidence>
<evidence type="ECO:0000256" key="8">
    <source>
        <dbReference type="ARBA" id="ARBA00038158"/>
    </source>
</evidence>
<dbReference type="GO" id="GO:0032259">
    <property type="term" value="P:methylation"/>
    <property type="evidence" value="ECO:0007669"/>
    <property type="project" value="UniProtKB-KW"/>
</dbReference>
<keyword evidence="5" id="KW-0805">Transcription regulation</keyword>
<keyword evidence="2" id="KW-0489">Methyltransferase</keyword>
<dbReference type="KEGG" id="bcom:BAUCODRAFT_84912"/>
<dbReference type="GO" id="GO:0008168">
    <property type="term" value="F:methyltransferase activity"/>
    <property type="evidence" value="ECO:0007669"/>
    <property type="project" value="UniProtKB-KW"/>
</dbReference>
<dbReference type="STRING" id="717646.M2NHX7"/>
<dbReference type="CDD" id="cd02440">
    <property type="entry name" value="AdoMet_MTases"/>
    <property type="match status" value="1"/>
</dbReference>
<evidence type="ECO:0000256" key="2">
    <source>
        <dbReference type="ARBA" id="ARBA00022603"/>
    </source>
</evidence>
<dbReference type="GeneID" id="19117419"/>
<dbReference type="eggNOG" id="ENOG502QQMC">
    <property type="taxonomic scope" value="Eukaryota"/>
</dbReference>
<organism evidence="10 11">
    <name type="scientific">Baudoinia panamericana (strain UAMH 10762)</name>
    <name type="common">Angels' share fungus</name>
    <name type="synonym">Baudoinia compniacensis (strain UAMH 10762)</name>
    <dbReference type="NCBI Taxonomy" id="717646"/>
    <lineage>
        <taxon>Eukaryota</taxon>
        <taxon>Fungi</taxon>
        <taxon>Dikarya</taxon>
        <taxon>Ascomycota</taxon>
        <taxon>Pezizomycotina</taxon>
        <taxon>Dothideomycetes</taxon>
        <taxon>Dothideomycetidae</taxon>
        <taxon>Mycosphaerellales</taxon>
        <taxon>Teratosphaeriaceae</taxon>
        <taxon>Baudoinia</taxon>
    </lineage>
</organism>
<dbReference type="SUPFAM" id="SSF53335">
    <property type="entry name" value="S-adenosyl-L-methionine-dependent methyltransferases"/>
    <property type="match status" value="1"/>
</dbReference>
<keyword evidence="3" id="KW-0808">Transferase</keyword>
<dbReference type="OrthoDB" id="2013972at2759"/>
<sequence>MREDSVMAATGAAPISSLLNVMSEQSQPSTSRAAQPTILHQQRIARNGRMYYSQWYRTYPFPCDDTEQHRLDVMHRAWFEAMGQRLHLATLRDSPMRILDVGYGTGIWALDMAETYPNAEIVAIDIGEDHPVLRGFDNVDFRPNVDFTTNDWGVETASFDFIHCAMLCGSVPDWRRFVERISSLLKPGGQAEFVELDWTPRCDEQSLPPGSPVSRWWQAMQDASIVNTKPITYPDDLEAFLEEARCPASSHHTIEVNTSENYREYHEDEQRNVVARWFKLFMFDTNFQSFTGMSMGLLTTHLGWAPEEVVALCENVRDILKDTYSPVYYKLHVVTARKRGGRVSSL</sequence>
<evidence type="ECO:0000256" key="6">
    <source>
        <dbReference type="ARBA" id="ARBA00023163"/>
    </source>
</evidence>
<name>M2NHX7_BAUPA</name>
<dbReference type="HOGENOM" id="CLU_010595_2_0_1"/>
<proteinExistence type="inferred from homology"/>
<dbReference type="Gene3D" id="3.40.50.150">
    <property type="entry name" value="Vaccinia Virus protein VP39"/>
    <property type="match status" value="1"/>
</dbReference>
<dbReference type="OMA" id="MDIEEPW"/>
<keyword evidence="7" id="KW-0539">Nucleus</keyword>
<keyword evidence="11" id="KW-1185">Reference proteome</keyword>
<evidence type="ECO:0000256" key="4">
    <source>
        <dbReference type="ARBA" id="ARBA00022691"/>
    </source>
</evidence>
<comment type="similarity">
    <text evidence="8">Belongs to the methyltransferase superfamily. LaeA methyltransferase family.</text>
</comment>
<gene>
    <name evidence="10" type="ORF">BAUCODRAFT_84912</name>
</gene>
<evidence type="ECO:0000256" key="3">
    <source>
        <dbReference type="ARBA" id="ARBA00022679"/>
    </source>
</evidence>
<comment type="catalytic activity">
    <reaction evidence="9">
        <text>L-methionyl-[protein] + S-adenosyl-L-methionine = S-methyl-L-methionyl-[protein] + S-adenosyl-L-homocysteine</text>
        <dbReference type="Rhea" id="RHEA:60560"/>
        <dbReference type="Rhea" id="RHEA-COMP:12313"/>
        <dbReference type="Rhea" id="RHEA-COMP:15592"/>
        <dbReference type="ChEBI" id="CHEBI:16044"/>
        <dbReference type="ChEBI" id="CHEBI:57856"/>
        <dbReference type="ChEBI" id="CHEBI:59789"/>
        <dbReference type="ChEBI" id="CHEBI:142742"/>
    </reaction>
    <physiologicalReaction direction="left-to-right" evidence="9">
        <dbReference type="Rhea" id="RHEA:60561"/>
    </physiologicalReaction>
</comment>
<evidence type="ECO:0000313" key="10">
    <source>
        <dbReference type="EMBL" id="EMC98959.1"/>
    </source>
</evidence>
<dbReference type="Proteomes" id="UP000011761">
    <property type="component" value="Unassembled WGS sequence"/>
</dbReference>
<dbReference type="Pfam" id="PF13489">
    <property type="entry name" value="Methyltransf_23"/>
    <property type="match status" value="1"/>
</dbReference>
<evidence type="ECO:0000256" key="7">
    <source>
        <dbReference type="ARBA" id="ARBA00023242"/>
    </source>
</evidence>
<comment type="subcellular location">
    <subcellularLocation>
        <location evidence="1">Nucleus</location>
    </subcellularLocation>
</comment>
<evidence type="ECO:0000313" key="11">
    <source>
        <dbReference type="Proteomes" id="UP000011761"/>
    </source>
</evidence>
<accession>M2NHX7</accession>
<dbReference type="InterPro" id="IPR029063">
    <property type="entry name" value="SAM-dependent_MTases_sf"/>
</dbReference>
<dbReference type="GO" id="GO:0005634">
    <property type="term" value="C:nucleus"/>
    <property type="evidence" value="ECO:0007669"/>
    <property type="project" value="UniProtKB-SubCell"/>
</dbReference>
<evidence type="ECO:0000256" key="9">
    <source>
        <dbReference type="ARBA" id="ARBA00047870"/>
    </source>
</evidence>
<keyword evidence="6" id="KW-0804">Transcription</keyword>
<evidence type="ECO:0000256" key="5">
    <source>
        <dbReference type="ARBA" id="ARBA00023015"/>
    </source>
</evidence>
<keyword evidence="4" id="KW-0949">S-adenosyl-L-methionine</keyword>
<dbReference type="AlphaFoldDB" id="M2NHX7"/>
<dbReference type="EMBL" id="KB445552">
    <property type="protein sequence ID" value="EMC98959.1"/>
    <property type="molecule type" value="Genomic_DNA"/>
</dbReference>
<evidence type="ECO:0000256" key="1">
    <source>
        <dbReference type="ARBA" id="ARBA00004123"/>
    </source>
</evidence>
<dbReference type="RefSeq" id="XP_007673800.1">
    <property type="nucleotide sequence ID" value="XM_007675610.1"/>
</dbReference>
<protein>
    <recommendedName>
        <fullName evidence="12">Methyltransferase domain-containing protein</fullName>
    </recommendedName>
</protein>
<dbReference type="PANTHER" id="PTHR43591">
    <property type="entry name" value="METHYLTRANSFERASE"/>
    <property type="match status" value="1"/>
</dbReference>